<gene>
    <name evidence="2" type="ORF">IAD41_08530</name>
</gene>
<dbReference type="PANTHER" id="PTHR32329:SF2">
    <property type="entry name" value="BIFUNCTIONAL PROTEIN [INCLUDES 2-HYDROXYACYL-COA DEHYDRATASE (N-TER) AND ITS ACTIVATOR DOMAIN (C_TERM)"/>
    <property type="match status" value="1"/>
</dbReference>
<dbReference type="AlphaFoldDB" id="A0A9D1K4B0"/>
<evidence type="ECO:0000313" key="3">
    <source>
        <dbReference type="Proteomes" id="UP000824139"/>
    </source>
</evidence>
<accession>A0A9D1K4B0</accession>
<dbReference type="Proteomes" id="UP000824139">
    <property type="component" value="Unassembled WGS sequence"/>
</dbReference>
<sequence>MEEILLHKKVGIPRAISYYNNYPFYYGFFTALGIEVVLSDKTTTKIINEGSSYVVSDTCLPIKVFTGHVVNLLNKGCDVIFVPSLQSTGFKINNCSKIRGLPEIIRNVINKPFTMIEPTLDKTENIGFHDFCMQTAEACGITDSERVKAAAKAGWKMYNDFLEMTQSGIPYKDALENALSGKFVKKSVDIVKPLSVVIMGHGYNLFDERISMNIIKKLEKMDVKVYTSLDVSHERAISSIRELGEIQYWANELELTGTAAYYLLNNKVDGIVALSAFGCGPDSLMVDEMSYHCKEKGMPLIHLTIDEHTGEAGFVTRLEAFVDMLMRKKRRQFVKNSDNIASADVVKLRESKILTGSAK</sequence>
<protein>
    <recommendedName>
        <fullName evidence="1">DUF2229 domain-containing protein</fullName>
    </recommendedName>
</protein>
<evidence type="ECO:0000259" key="1">
    <source>
        <dbReference type="Pfam" id="PF09989"/>
    </source>
</evidence>
<dbReference type="PANTHER" id="PTHR32329">
    <property type="entry name" value="BIFUNCTIONAL PROTEIN [INCLUDES 2-HYDROXYACYL-COA DEHYDRATASE (N-TER) AND ITS ACTIVATOR DOMAIN (C_TERM)-RELATED"/>
    <property type="match status" value="1"/>
</dbReference>
<dbReference type="InterPro" id="IPR051805">
    <property type="entry name" value="Dehydratase_Activator_Redct"/>
</dbReference>
<reference evidence="2" key="1">
    <citation type="submission" date="2020-10" db="EMBL/GenBank/DDBJ databases">
        <authorList>
            <person name="Gilroy R."/>
        </authorList>
    </citation>
    <scope>NUCLEOTIDE SEQUENCE</scope>
    <source>
        <strain evidence="2">CHK152-2994</strain>
    </source>
</reference>
<comment type="caution">
    <text evidence="2">The sequence shown here is derived from an EMBL/GenBank/DDBJ whole genome shotgun (WGS) entry which is preliminary data.</text>
</comment>
<feature type="domain" description="DUF2229" evidence="1">
    <location>
        <begin position="9"/>
        <end position="227"/>
    </location>
</feature>
<evidence type="ECO:0000313" key="2">
    <source>
        <dbReference type="EMBL" id="HIS83632.1"/>
    </source>
</evidence>
<dbReference type="Pfam" id="PF09989">
    <property type="entry name" value="DUF2229"/>
    <property type="match status" value="1"/>
</dbReference>
<reference evidence="2" key="2">
    <citation type="journal article" date="2021" name="PeerJ">
        <title>Extensive microbial diversity within the chicken gut microbiome revealed by metagenomics and culture.</title>
        <authorList>
            <person name="Gilroy R."/>
            <person name="Ravi A."/>
            <person name="Getino M."/>
            <person name="Pursley I."/>
            <person name="Horton D.L."/>
            <person name="Alikhan N.F."/>
            <person name="Baker D."/>
            <person name="Gharbi K."/>
            <person name="Hall N."/>
            <person name="Watson M."/>
            <person name="Adriaenssens E.M."/>
            <person name="Foster-Nyarko E."/>
            <person name="Jarju S."/>
            <person name="Secka A."/>
            <person name="Antonio M."/>
            <person name="Oren A."/>
            <person name="Chaudhuri R.R."/>
            <person name="La Ragione R."/>
            <person name="Hildebrand F."/>
            <person name="Pallen M.J."/>
        </authorList>
    </citation>
    <scope>NUCLEOTIDE SEQUENCE</scope>
    <source>
        <strain evidence="2">CHK152-2994</strain>
    </source>
</reference>
<dbReference type="EMBL" id="DVJO01000182">
    <property type="protein sequence ID" value="HIS83632.1"/>
    <property type="molecule type" value="Genomic_DNA"/>
</dbReference>
<proteinExistence type="predicted"/>
<name>A0A9D1K4B0_9BACT</name>
<dbReference type="InterPro" id="IPR018709">
    <property type="entry name" value="CoA_activase_DUF2229"/>
</dbReference>
<organism evidence="2 3">
    <name type="scientific">Candidatus Scatenecus faecavium</name>
    <dbReference type="NCBI Taxonomy" id="2840915"/>
    <lineage>
        <taxon>Bacteria</taxon>
        <taxon>Candidatus Scatenecus</taxon>
    </lineage>
</organism>
<dbReference type="Gene3D" id="3.40.50.11900">
    <property type="match status" value="1"/>
</dbReference>